<evidence type="ECO:0000256" key="1">
    <source>
        <dbReference type="SAM" id="SignalP"/>
    </source>
</evidence>
<feature type="chain" id="PRO_5045556045" evidence="1">
    <location>
        <begin position="21"/>
        <end position="132"/>
    </location>
</feature>
<dbReference type="Proteomes" id="UP001642483">
    <property type="component" value="Unassembled WGS sequence"/>
</dbReference>
<name>A0ABP0FNX8_CLALP</name>
<gene>
    <name evidence="2" type="ORF">CVLEPA_LOCUS10484</name>
</gene>
<reference evidence="2 3" key="1">
    <citation type="submission" date="2024-02" db="EMBL/GenBank/DDBJ databases">
        <authorList>
            <person name="Daric V."/>
            <person name="Darras S."/>
        </authorList>
    </citation>
    <scope>NUCLEOTIDE SEQUENCE [LARGE SCALE GENOMIC DNA]</scope>
</reference>
<protein>
    <submittedName>
        <fullName evidence="2">Uncharacterized protein</fullName>
    </submittedName>
</protein>
<proteinExistence type="predicted"/>
<sequence length="132" mass="14656">MFREVFAALLLLACLQAIQGHPQQKEGFNDVVDCLIFTNESPACQGSCSDECASVLKLAKCLKRNNCLKSGTKSRYTDCERACSSVSPCRQSQLKKACLKAKFSSCLECYFHDRNCKPNSSCETLHAKIHSH</sequence>
<evidence type="ECO:0000313" key="2">
    <source>
        <dbReference type="EMBL" id="CAK8680209.1"/>
    </source>
</evidence>
<accession>A0ABP0FNX8</accession>
<evidence type="ECO:0000313" key="3">
    <source>
        <dbReference type="Proteomes" id="UP001642483"/>
    </source>
</evidence>
<keyword evidence="3" id="KW-1185">Reference proteome</keyword>
<comment type="caution">
    <text evidence="2">The sequence shown here is derived from an EMBL/GenBank/DDBJ whole genome shotgun (WGS) entry which is preliminary data.</text>
</comment>
<feature type="signal peptide" evidence="1">
    <location>
        <begin position="1"/>
        <end position="20"/>
    </location>
</feature>
<keyword evidence="1" id="KW-0732">Signal</keyword>
<organism evidence="2 3">
    <name type="scientific">Clavelina lepadiformis</name>
    <name type="common">Light-bulb sea squirt</name>
    <name type="synonym">Ascidia lepadiformis</name>
    <dbReference type="NCBI Taxonomy" id="159417"/>
    <lineage>
        <taxon>Eukaryota</taxon>
        <taxon>Metazoa</taxon>
        <taxon>Chordata</taxon>
        <taxon>Tunicata</taxon>
        <taxon>Ascidiacea</taxon>
        <taxon>Aplousobranchia</taxon>
        <taxon>Clavelinidae</taxon>
        <taxon>Clavelina</taxon>
    </lineage>
</organism>
<dbReference type="EMBL" id="CAWYQH010000068">
    <property type="protein sequence ID" value="CAK8680209.1"/>
    <property type="molecule type" value="Genomic_DNA"/>
</dbReference>